<evidence type="ECO:0000313" key="3">
    <source>
        <dbReference type="EMBL" id="CEL03647.1"/>
    </source>
</evidence>
<evidence type="ECO:0000313" key="4">
    <source>
        <dbReference type="Proteomes" id="UP000054771"/>
    </source>
</evidence>
<dbReference type="EMBL" id="CDMC01000003">
    <property type="protein sequence ID" value="CEL03647.1"/>
    <property type="molecule type" value="Genomic_DNA"/>
</dbReference>
<gene>
    <name evidence="3" type="ORF">ASPCAL04798</name>
</gene>
<proteinExistence type="predicted"/>
<accession>A0A0U5G2D4</accession>
<dbReference type="SUPFAM" id="SSF57959">
    <property type="entry name" value="Leucine zipper domain"/>
    <property type="match status" value="1"/>
</dbReference>
<dbReference type="InterPro" id="IPR046347">
    <property type="entry name" value="bZIP_sf"/>
</dbReference>
<feature type="domain" description="BZIP" evidence="2">
    <location>
        <begin position="105"/>
        <end position="156"/>
    </location>
</feature>
<evidence type="ECO:0000256" key="1">
    <source>
        <dbReference type="SAM" id="MobiDB-lite"/>
    </source>
</evidence>
<dbReference type="PROSITE" id="PS00036">
    <property type="entry name" value="BZIP_BASIC"/>
    <property type="match status" value="1"/>
</dbReference>
<reference evidence="4" key="1">
    <citation type="journal article" date="2016" name="Genome Announc.">
        <title>Draft genome sequences of fungus Aspergillus calidoustus.</title>
        <authorList>
            <person name="Horn F."/>
            <person name="Linde J."/>
            <person name="Mattern D.J."/>
            <person name="Walther G."/>
            <person name="Guthke R."/>
            <person name="Scherlach K."/>
            <person name="Martin K."/>
            <person name="Brakhage A.A."/>
            <person name="Petzke L."/>
            <person name="Valiante V."/>
        </authorList>
    </citation>
    <scope>NUCLEOTIDE SEQUENCE [LARGE SCALE GENOMIC DNA]</scope>
    <source>
        <strain evidence="4">SF006504</strain>
    </source>
</reference>
<dbReference type="Pfam" id="PF00170">
    <property type="entry name" value="bZIP_1"/>
    <property type="match status" value="1"/>
</dbReference>
<dbReference type="CDD" id="cd14688">
    <property type="entry name" value="bZIP_YAP"/>
    <property type="match status" value="1"/>
</dbReference>
<dbReference type="GO" id="GO:0003700">
    <property type="term" value="F:DNA-binding transcription factor activity"/>
    <property type="evidence" value="ECO:0007669"/>
    <property type="project" value="InterPro"/>
</dbReference>
<name>A0A0U5G2D4_ASPCI</name>
<dbReference type="Proteomes" id="UP000054771">
    <property type="component" value="Unassembled WGS sequence"/>
</dbReference>
<evidence type="ECO:0000259" key="2">
    <source>
        <dbReference type="PROSITE" id="PS50217"/>
    </source>
</evidence>
<sequence length="242" mass="27035">MYCETAHGTSSFYTGGIALHMSPVDSDQAGTAQWDPSSMPLVDDIPLLSPDSPNGRISAPDDLLSFPSASFKLDSSPSASDLSVQDPHSASALTEVHDLPCNEPPAKVKARRSQNRQAQRRFRERKQQQETSLLTRLQELQSKNDELSLLITSLKQANCVLESDKARVYQEVELLRKWRRKLFGLMSKLVQEDEMANDQLTTISRSCSNTCWRRGNEYLRLMVTMQTLLSLFDDLQLASGGG</sequence>
<dbReference type="SMART" id="SM00338">
    <property type="entry name" value="BRLZ"/>
    <property type="match status" value="1"/>
</dbReference>
<dbReference type="Gene3D" id="1.20.5.170">
    <property type="match status" value="1"/>
</dbReference>
<feature type="region of interest" description="Disordered" evidence="1">
    <location>
        <begin position="98"/>
        <end position="128"/>
    </location>
</feature>
<keyword evidence="4" id="KW-1185">Reference proteome</keyword>
<protein>
    <recommendedName>
        <fullName evidence="2">BZIP domain-containing protein</fullName>
    </recommendedName>
</protein>
<dbReference type="InterPro" id="IPR004827">
    <property type="entry name" value="bZIP"/>
</dbReference>
<organism evidence="3 4">
    <name type="scientific">Aspergillus calidoustus</name>
    <dbReference type="NCBI Taxonomy" id="454130"/>
    <lineage>
        <taxon>Eukaryota</taxon>
        <taxon>Fungi</taxon>
        <taxon>Dikarya</taxon>
        <taxon>Ascomycota</taxon>
        <taxon>Pezizomycotina</taxon>
        <taxon>Eurotiomycetes</taxon>
        <taxon>Eurotiomycetidae</taxon>
        <taxon>Eurotiales</taxon>
        <taxon>Aspergillaceae</taxon>
        <taxon>Aspergillus</taxon>
        <taxon>Aspergillus subgen. Nidulantes</taxon>
    </lineage>
</organism>
<dbReference type="OrthoDB" id="10464060at2759"/>
<dbReference type="PROSITE" id="PS50217">
    <property type="entry name" value="BZIP"/>
    <property type="match status" value="1"/>
</dbReference>
<feature type="compositionally biased region" description="Basic residues" evidence="1">
    <location>
        <begin position="108"/>
        <end position="124"/>
    </location>
</feature>
<dbReference type="AlphaFoldDB" id="A0A0U5G2D4"/>